<evidence type="ECO:0000256" key="5">
    <source>
        <dbReference type="SAM" id="MobiDB-lite"/>
    </source>
</evidence>
<evidence type="ECO:0000256" key="1">
    <source>
        <dbReference type="ARBA" id="ARBA00022723"/>
    </source>
</evidence>
<dbReference type="InterPro" id="IPR013083">
    <property type="entry name" value="Znf_RING/FYVE/PHD"/>
</dbReference>
<dbReference type="InterPro" id="IPR019787">
    <property type="entry name" value="Znf_PHD-finger"/>
</dbReference>
<feature type="region of interest" description="Disordered" evidence="5">
    <location>
        <begin position="292"/>
        <end position="332"/>
    </location>
</feature>
<dbReference type="InterPro" id="IPR011011">
    <property type="entry name" value="Znf_FYVE_PHD"/>
</dbReference>
<organism evidence="7 8">
    <name type="scientific">Petrolisthes cinctipes</name>
    <name type="common">Flat porcelain crab</name>
    <dbReference type="NCBI Taxonomy" id="88211"/>
    <lineage>
        <taxon>Eukaryota</taxon>
        <taxon>Metazoa</taxon>
        <taxon>Ecdysozoa</taxon>
        <taxon>Arthropoda</taxon>
        <taxon>Crustacea</taxon>
        <taxon>Multicrustacea</taxon>
        <taxon>Malacostraca</taxon>
        <taxon>Eumalacostraca</taxon>
        <taxon>Eucarida</taxon>
        <taxon>Decapoda</taxon>
        <taxon>Pleocyemata</taxon>
        <taxon>Anomura</taxon>
        <taxon>Galatheoidea</taxon>
        <taxon>Porcellanidae</taxon>
        <taxon>Petrolisthes</taxon>
    </lineage>
</organism>
<evidence type="ECO:0000256" key="2">
    <source>
        <dbReference type="ARBA" id="ARBA00022771"/>
    </source>
</evidence>
<comment type="caution">
    <text evidence="7">The sequence shown here is derived from an EMBL/GenBank/DDBJ whole genome shotgun (WGS) entry which is preliminary data.</text>
</comment>
<reference evidence="7" key="1">
    <citation type="submission" date="2023-10" db="EMBL/GenBank/DDBJ databases">
        <title>Genome assemblies of two species of porcelain crab, Petrolisthes cinctipes and Petrolisthes manimaculis (Anomura: Porcellanidae).</title>
        <authorList>
            <person name="Angst P."/>
        </authorList>
    </citation>
    <scope>NUCLEOTIDE SEQUENCE</scope>
    <source>
        <strain evidence="7">PB745_01</strain>
        <tissue evidence="7">Gill</tissue>
    </source>
</reference>
<dbReference type="GO" id="GO:0008270">
    <property type="term" value="F:zinc ion binding"/>
    <property type="evidence" value="ECO:0007669"/>
    <property type="project" value="UniProtKB-KW"/>
</dbReference>
<dbReference type="SMART" id="SM00249">
    <property type="entry name" value="PHD"/>
    <property type="match status" value="1"/>
</dbReference>
<evidence type="ECO:0000256" key="4">
    <source>
        <dbReference type="PROSITE-ProRule" id="PRU00146"/>
    </source>
</evidence>
<dbReference type="PROSITE" id="PS01359">
    <property type="entry name" value="ZF_PHD_1"/>
    <property type="match status" value="1"/>
</dbReference>
<dbReference type="AlphaFoldDB" id="A0AAE1GMW1"/>
<sequence length="332" mass="38911">MSSEENRSMRGAKKKECRRCGFNGKVNDDKLCGKCEDDVRAKKELCGFCERWVDDDGVGCDGCGFWFHRECEGMDQRVFEVVKSLETWFCKSCSCNAKKNIEEQYKLKQKNSKMKDELNTLEDKNSAICQRLENIECKVNRPRPTPNVNGKTNQNEGEKDEINELREELRMLKVANDEVRDMIKDLDKKWIERENELVRKVTEKVMENIEEMRDQEKRKNNVVMFNVPESKKEELREREEEERKLCEHVFKEILDVKDAKVEKVTRMGRFVKEKVRPVCVMLNEVGIKWEVIKKGDQPPQPHPLSKDEFSDGFSGLSDNDYPDDPQPGPSQR</sequence>
<keyword evidence="2 4" id="KW-0863">Zinc-finger</keyword>
<accession>A0AAE1GMW1</accession>
<feature type="region of interest" description="Disordered" evidence="5">
    <location>
        <begin position="140"/>
        <end position="160"/>
    </location>
</feature>
<gene>
    <name evidence="7" type="ORF">Pcinc_000140</name>
</gene>
<keyword evidence="3" id="KW-0862">Zinc</keyword>
<dbReference type="SUPFAM" id="SSF57903">
    <property type="entry name" value="FYVE/PHD zinc finger"/>
    <property type="match status" value="1"/>
</dbReference>
<dbReference type="InterPro" id="IPR019786">
    <property type="entry name" value="Zinc_finger_PHD-type_CS"/>
</dbReference>
<dbReference type="Proteomes" id="UP001286313">
    <property type="component" value="Unassembled WGS sequence"/>
</dbReference>
<evidence type="ECO:0000313" key="7">
    <source>
        <dbReference type="EMBL" id="KAK3896218.1"/>
    </source>
</evidence>
<name>A0AAE1GMW1_PETCI</name>
<keyword evidence="8" id="KW-1185">Reference proteome</keyword>
<evidence type="ECO:0000256" key="3">
    <source>
        <dbReference type="ARBA" id="ARBA00022833"/>
    </source>
</evidence>
<dbReference type="PROSITE" id="PS50016">
    <property type="entry name" value="ZF_PHD_2"/>
    <property type="match status" value="1"/>
</dbReference>
<dbReference type="Gene3D" id="3.30.40.10">
    <property type="entry name" value="Zinc/RING finger domain, C3HC4 (zinc finger)"/>
    <property type="match status" value="1"/>
</dbReference>
<dbReference type="EMBL" id="JAWQEG010000008">
    <property type="protein sequence ID" value="KAK3896218.1"/>
    <property type="molecule type" value="Genomic_DNA"/>
</dbReference>
<evidence type="ECO:0000313" key="8">
    <source>
        <dbReference type="Proteomes" id="UP001286313"/>
    </source>
</evidence>
<keyword evidence="1" id="KW-0479">Metal-binding</keyword>
<evidence type="ECO:0000259" key="6">
    <source>
        <dbReference type="PROSITE" id="PS50016"/>
    </source>
</evidence>
<feature type="domain" description="PHD-type" evidence="6">
    <location>
        <begin position="29"/>
        <end position="96"/>
    </location>
</feature>
<dbReference type="PANTHER" id="PTHR37445">
    <property type="entry name" value="PROTEIN CBG24663"/>
    <property type="match status" value="1"/>
</dbReference>
<proteinExistence type="predicted"/>
<dbReference type="InterPro" id="IPR001965">
    <property type="entry name" value="Znf_PHD"/>
</dbReference>
<dbReference type="PANTHER" id="PTHR37445:SF3">
    <property type="entry name" value="ZINC FINGER PHD-TYPE DOMAIN-CONTAINING PROTEIN"/>
    <property type="match status" value="1"/>
</dbReference>
<protein>
    <recommendedName>
        <fullName evidence="6">PHD-type domain-containing protein</fullName>
    </recommendedName>
</protein>
<feature type="compositionally biased region" description="Polar residues" evidence="5">
    <location>
        <begin position="146"/>
        <end position="155"/>
    </location>
</feature>
<dbReference type="Pfam" id="PF00628">
    <property type="entry name" value="PHD"/>
    <property type="match status" value="1"/>
</dbReference>